<name>A0ABU1E9N3_9FLAO</name>
<accession>A0ABU1E9N3</accession>
<sequence>MNPKFEAGINIAIKIPKNKYEKTVAFYREILKLEVEERPINNPTVSRTHEVKFGNNIIWLDCVDNYTHSETWLQLTVPDVETATEYLKLNGVETCDEIEELPDNMHWITDPAGTVFNLQQKK</sequence>
<dbReference type="InterPro" id="IPR029068">
    <property type="entry name" value="Glyas_Bleomycin-R_OHBP_Dase"/>
</dbReference>
<evidence type="ECO:0000313" key="3">
    <source>
        <dbReference type="Proteomes" id="UP001260959"/>
    </source>
</evidence>
<dbReference type="RefSeq" id="WP_309523111.1">
    <property type="nucleotide sequence ID" value="NZ_JAVIXS010000020.1"/>
</dbReference>
<dbReference type="Gene3D" id="3.10.180.10">
    <property type="entry name" value="2,3-Dihydroxybiphenyl 1,2-Dioxygenase, domain 1"/>
    <property type="match status" value="1"/>
</dbReference>
<dbReference type="SUPFAM" id="SSF54593">
    <property type="entry name" value="Glyoxalase/Bleomycin resistance protein/Dihydroxybiphenyl dioxygenase"/>
    <property type="match status" value="1"/>
</dbReference>
<evidence type="ECO:0000313" key="2">
    <source>
        <dbReference type="EMBL" id="MDR4954521.1"/>
    </source>
</evidence>
<protein>
    <recommendedName>
        <fullName evidence="1">Glyoxalase-like domain-containing protein</fullName>
    </recommendedName>
</protein>
<evidence type="ECO:0000259" key="1">
    <source>
        <dbReference type="Pfam" id="PF18029"/>
    </source>
</evidence>
<keyword evidence="3" id="KW-1185">Reference proteome</keyword>
<gene>
    <name evidence="2" type="ORF">REB14_20245</name>
</gene>
<dbReference type="InterPro" id="IPR041581">
    <property type="entry name" value="Glyoxalase_6"/>
</dbReference>
<feature type="domain" description="Glyoxalase-like" evidence="1">
    <location>
        <begin position="19"/>
        <end position="118"/>
    </location>
</feature>
<dbReference type="Pfam" id="PF18029">
    <property type="entry name" value="Glyoxalase_6"/>
    <property type="match status" value="1"/>
</dbReference>
<dbReference type="Proteomes" id="UP001260959">
    <property type="component" value="Unassembled WGS sequence"/>
</dbReference>
<dbReference type="EMBL" id="JAVIXS010000020">
    <property type="protein sequence ID" value="MDR4954521.1"/>
    <property type="molecule type" value="Genomic_DNA"/>
</dbReference>
<reference evidence="2 3" key="1">
    <citation type="submission" date="2023-08" db="EMBL/GenBank/DDBJ databases">
        <authorList>
            <person name="Maltman C."/>
        </authorList>
    </citation>
    <scope>NUCLEOTIDE SEQUENCE [LARGE SCALE GENOMIC DNA]</scope>
    <source>
        <strain evidence="2 3">ES2</strain>
    </source>
</reference>
<organism evidence="2 3">
    <name type="scientific">Chryseobacterium metallicongregator</name>
    <dbReference type="NCBI Taxonomy" id="3073042"/>
    <lineage>
        <taxon>Bacteria</taxon>
        <taxon>Pseudomonadati</taxon>
        <taxon>Bacteroidota</taxon>
        <taxon>Flavobacteriia</taxon>
        <taxon>Flavobacteriales</taxon>
        <taxon>Weeksellaceae</taxon>
        <taxon>Chryseobacterium group</taxon>
        <taxon>Chryseobacterium</taxon>
    </lineage>
</organism>
<comment type="caution">
    <text evidence="2">The sequence shown here is derived from an EMBL/GenBank/DDBJ whole genome shotgun (WGS) entry which is preliminary data.</text>
</comment>
<proteinExistence type="predicted"/>